<organism evidence="2 3">
    <name type="scientific">Exophiala dermatitidis</name>
    <name type="common">Black yeast-like fungus</name>
    <name type="synonym">Wangiella dermatitidis</name>
    <dbReference type="NCBI Taxonomy" id="5970"/>
    <lineage>
        <taxon>Eukaryota</taxon>
        <taxon>Fungi</taxon>
        <taxon>Dikarya</taxon>
        <taxon>Ascomycota</taxon>
        <taxon>Pezizomycotina</taxon>
        <taxon>Eurotiomycetes</taxon>
        <taxon>Chaetothyriomycetidae</taxon>
        <taxon>Chaetothyriales</taxon>
        <taxon>Herpotrichiellaceae</taxon>
        <taxon>Exophiala</taxon>
    </lineage>
</organism>
<protein>
    <submittedName>
        <fullName evidence="2">Uncharacterized protein</fullName>
    </submittedName>
</protein>
<evidence type="ECO:0000313" key="3">
    <source>
        <dbReference type="Proteomes" id="UP001161757"/>
    </source>
</evidence>
<comment type="caution">
    <text evidence="2">The sequence shown here is derived from an EMBL/GenBank/DDBJ whole genome shotgun (WGS) entry which is preliminary data.</text>
</comment>
<proteinExistence type="predicted"/>
<evidence type="ECO:0000313" key="2">
    <source>
        <dbReference type="EMBL" id="KAJ8989650.1"/>
    </source>
</evidence>
<feature type="compositionally biased region" description="Basic and acidic residues" evidence="1">
    <location>
        <begin position="53"/>
        <end position="64"/>
    </location>
</feature>
<reference evidence="2" key="1">
    <citation type="submission" date="2023-01" db="EMBL/GenBank/DDBJ databases">
        <title>Exophiala dermititidis isolated from Cystic Fibrosis Patient.</title>
        <authorList>
            <person name="Kurbessoian T."/>
            <person name="Crocker A."/>
            <person name="Murante D."/>
            <person name="Hogan D.A."/>
            <person name="Stajich J.E."/>
        </authorList>
    </citation>
    <scope>NUCLEOTIDE SEQUENCE</scope>
    <source>
        <strain evidence="2">Ex8</strain>
    </source>
</reference>
<dbReference type="AlphaFoldDB" id="A0AAN6ETK9"/>
<accession>A0AAN6ETK9</accession>
<evidence type="ECO:0000256" key="1">
    <source>
        <dbReference type="SAM" id="MobiDB-lite"/>
    </source>
</evidence>
<sequence length="64" mass="7156">MAVLHSSAAATGRHPLFDEVHGHYCMPSYKMPSQEAIWKPKKPKKTQANARHATADRRPSEVDS</sequence>
<feature type="region of interest" description="Disordered" evidence="1">
    <location>
        <begin position="36"/>
        <end position="64"/>
    </location>
</feature>
<dbReference type="Proteomes" id="UP001161757">
    <property type="component" value="Unassembled WGS sequence"/>
</dbReference>
<dbReference type="EMBL" id="JAJGCB010000013">
    <property type="protein sequence ID" value="KAJ8989650.1"/>
    <property type="molecule type" value="Genomic_DNA"/>
</dbReference>
<name>A0AAN6ETK9_EXODE</name>
<gene>
    <name evidence="2" type="ORF">HRR80_006370</name>
</gene>